<dbReference type="RefSeq" id="WP_281535790.1">
    <property type="nucleotide sequence ID" value="NZ_CP075584.1"/>
</dbReference>
<sequence length="98" mass="11094">MGFDVDWTHGRDHMWSKHRVSVTEAMEALADVDAQWFDPDPKSTSGNSARVLGYSHTASAVIVVILVHRDDRTQAWWGANGWRAGPADRRTYREGIEQ</sequence>
<evidence type="ECO:0000313" key="2">
    <source>
        <dbReference type="Proteomes" id="UP001212421"/>
    </source>
</evidence>
<organism evidence="1 2">
    <name type="scientific">Cryobacterium breve</name>
    <dbReference type="NCBI Taxonomy" id="1259258"/>
    <lineage>
        <taxon>Bacteria</taxon>
        <taxon>Bacillati</taxon>
        <taxon>Actinomycetota</taxon>
        <taxon>Actinomycetes</taxon>
        <taxon>Micrococcales</taxon>
        <taxon>Microbacteriaceae</taxon>
        <taxon>Cryobacterium</taxon>
    </lineage>
</organism>
<dbReference type="Proteomes" id="UP001212421">
    <property type="component" value="Chromosome"/>
</dbReference>
<evidence type="ECO:0000313" key="1">
    <source>
        <dbReference type="EMBL" id="WBM81054.1"/>
    </source>
</evidence>
<reference evidence="1 2" key="1">
    <citation type="submission" date="2021-05" db="EMBL/GenBank/DDBJ databases">
        <authorList>
            <person name="Kumar R."/>
            <person name="Kumar A."/>
            <person name="Mukhia S."/>
        </authorList>
    </citation>
    <scope>NUCLEOTIDE SEQUENCE [LARGE SCALE GENOMIC DNA]</scope>
    <source>
        <strain evidence="1 2">ERMR7:08</strain>
    </source>
</reference>
<keyword evidence="2" id="KW-1185">Reference proteome</keyword>
<gene>
    <name evidence="1" type="ORF">KIV56_07340</name>
</gene>
<proteinExistence type="predicted"/>
<dbReference type="EMBL" id="CP075584">
    <property type="protein sequence ID" value="WBM81054.1"/>
    <property type="molecule type" value="Genomic_DNA"/>
</dbReference>
<protein>
    <recommendedName>
        <fullName evidence="3">Transposase</fullName>
    </recommendedName>
</protein>
<name>A0ABY7NFN8_9MICO</name>
<evidence type="ECO:0008006" key="3">
    <source>
        <dbReference type="Google" id="ProtNLM"/>
    </source>
</evidence>
<accession>A0ABY7NFN8</accession>